<dbReference type="EMBL" id="FJOG01000012">
    <property type="protein sequence ID" value="CZR58817.1"/>
    <property type="molecule type" value="Genomic_DNA"/>
</dbReference>
<keyword evidence="2" id="KW-1133">Transmembrane helix</keyword>
<dbReference type="PANTHER" id="PTHR37783:SF1">
    <property type="entry name" value="MEMBRANE PROTEIN, PUTATIVE (AFU_ORTHOLOGUE AFUA_1G04315)-RELATED"/>
    <property type="match status" value="1"/>
</dbReference>
<dbReference type="OrthoDB" id="5553410at2759"/>
<name>A0A1L7X1C7_9HELO</name>
<evidence type="ECO:0000313" key="4">
    <source>
        <dbReference type="EMBL" id="CZR58817.1"/>
    </source>
</evidence>
<keyword evidence="5" id="KW-1185">Reference proteome</keyword>
<dbReference type="Gene3D" id="3.20.180.10">
    <property type="entry name" value="PNP-oxidase-like"/>
    <property type="match status" value="1"/>
</dbReference>
<feature type="transmembrane region" description="Helical" evidence="2">
    <location>
        <begin position="164"/>
        <end position="183"/>
    </location>
</feature>
<feature type="region of interest" description="Disordered" evidence="1">
    <location>
        <begin position="1"/>
        <end position="35"/>
    </location>
</feature>
<reference evidence="4 5" key="1">
    <citation type="submission" date="2016-03" db="EMBL/GenBank/DDBJ databases">
        <authorList>
            <person name="Ploux O."/>
        </authorList>
    </citation>
    <scope>NUCLEOTIDE SEQUENCE [LARGE SCALE GENOMIC DNA]</scope>
    <source>
        <strain evidence="4 5">UAMH 11012</strain>
    </source>
</reference>
<keyword evidence="2" id="KW-0472">Membrane</keyword>
<dbReference type="InterPro" id="IPR037119">
    <property type="entry name" value="Haem_oxidase_HugZ-like_sf"/>
</dbReference>
<keyword evidence="2" id="KW-0812">Transmembrane</keyword>
<dbReference type="InterPro" id="IPR019595">
    <property type="entry name" value="DUF2470"/>
</dbReference>
<dbReference type="AlphaFoldDB" id="A0A1L7X1C7"/>
<organism evidence="4 5">
    <name type="scientific">Phialocephala subalpina</name>
    <dbReference type="NCBI Taxonomy" id="576137"/>
    <lineage>
        <taxon>Eukaryota</taxon>
        <taxon>Fungi</taxon>
        <taxon>Dikarya</taxon>
        <taxon>Ascomycota</taxon>
        <taxon>Pezizomycotina</taxon>
        <taxon>Leotiomycetes</taxon>
        <taxon>Helotiales</taxon>
        <taxon>Mollisiaceae</taxon>
        <taxon>Phialocephala</taxon>
        <taxon>Phialocephala fortinii species complex</taxon>
    </lineage>
</organism>
<sequence length="277" mass="31569">MRDGSPQSQRSITNNQPNPTQHHNLTSTRSGNRDQLRLYRRSPSTTLPQGLTADQASKDEAAKARIIKHMNSDHADSVSYYLQHYCSLSPSAARGATLSYISLSAMTLHTTDNKTHTIPFTPPMTSWAEARTRTVDMDRESRSALDISPIRITSYDPPRKPVHIFVFGICLFTFGVFAFRNKIVPGTWFYDVPLRYWPGGPEWFVWIARTIAMPVVAIHLGEAYMMDTTRLRKHGVERGTALWWMWVVSCFIEGYGCHQRIDAAVKRKTKEAEQVKH</sequence>
<evidence type="ECO:0000256" key="1">
    <source>
        <dbReference type="SAM" id="MobiDB-lite"/>
    </source>
</evidence>
<evidence type="ECO:0000256" key="2">
    <source>
        <dbReference type="SAM" id="Phobius"/>
    </source>
</evidence>
<feature type="compositionally biased region" description="Polar residues" evidence="1">
    <location>
        <begin position="1"/>
        <end position="30"/>
    </location>
</feature>
<evidence type="ECO:0000259" key="3">
    <source>
        <dbReference type="Pfam" id="PF10615"/>
    </source>
</evidence>
<protein>
    <recommendedName>
        <fullName evidence="3">DUF2470 domain-containing protein</fullName>
    </recommendedName>
</protein>
<gene>
    <name evidence="4" type="ORF">PAC_08709</name>
</gene>
<dbReference type="PANTHER" id="PTHR37783">
    <property type="entry name" value="MEMBRANE PROTEIN, PUTATIVE (AFU_ORTHOLOGUE AFUA_1G04315)-RELATED"/>
    <property type="match status" value="1"/>
</dbReference>
<dbReference type="Proteomes" id="UP000184330">
    <property type="component" value="Unassembled WGS sequence"/>
</dbReference>
<evidence type="ECO:0000313" key="5">
    <source>
        <dbReference type="Proteomes" id="UP000184330"/>
    </source>
</evidence>
<accession>A0A1L7X1C7</accession>
<feature type="transmembrane region" description="Helical" evidence="2">
    <location>
        <begin position="203"/>
        <end position="224"/>
    </location>
</feature>
<proteinExistence type="predicted"/>
<dbReference type="Pfam" id="PF10615">
    <property type="entry name" value="DUF2470"/>
    <property type="match status" value="1"/>
</dbReference>
<feature type="domain" description="DUF2470" evidence="3">
    <location>
        <begin position="63"/>
        <end position="137"/>
    </location>
</feature>